<dbReference type="KEGG" id="dmm:dnm_088190"/>
<evidence type="ECO:0000313" key="1">
    <source>
        <dbReference type="EMBL" id="QTA92730.1"/>
    </source>
</evidence>
<sequence>MLEQLSKVFIFFFQKSIIAVNMPKSNNELYLYKSHTNQYLQSRRLPRPANTV</sequence>
<protein>
    <submittedName>
        <fullName evidence="1">Uncharacterized protein</fullName>
    </submittedName>
</protein>
<keyword evidence="2" id="KW-1185">Reference proteome</keyword>
<accession>A0A975GT46</accession>
<dbReference type="AlphaFoldDB" id="A0A975GT46"/>
<dbReference type="EMBL" id="CP061800">
    <property type="protein sequence ID" value="QTA92730.1"/>
    <property type="molecule type" value="Genomic_DNA"/>
</dbReference>
<dbReference type="Proteomes" id="UP000663722">
    <property type="component" value="Chromosome"/>
</dbReference>
<name>A0A975GT46_9BACT</name>
<proteinExistence type="predicted"/>
<gene>
    <name evidence="1" type="ORF">dnm_088190</name>
</gene>
<reference evidence="1" key="1">
    <citation type="journal article" date="2021" name="Microb. Physiol.">
        <title>Proteogenomic Insights into the Physiology of Marine, Sulfate-Reducing, Filamentous Desulfonema limicola and Desulfonema magnum.</title>
        <authorList>
            <person name="Schnaars V."/>
            <person name="Wohlbrand L."/>
            <person name="Scheve S."/>
            <person name="Hinrichs C."/>
            <person name="Reinhardt R."/>
            <person name="Rabus R."/>
        </authorList>
    </citation>
    <scope>NUCLEOTIDE SEQUENCE</scope>
    <source>
        <strain evidence="1">4be13</strain>
    </source>
</reference>
<organism evidence="1 2">
    <name type="scientific">Desulfonema magnum</name>
    <dbReference type="NCBI Taxonomy" id="45655"/>
    <lineage>
        <taxon>Bacteria</taxon>
        <taxon>Pseudomonadati</taxon>
        <taxon>Thermodesulfobacteriota</taxon>
        <taxon>Desulfobacteria</taxon>
        <taxon>Desulfobacterales</taxon>
        <taxon>Desulfococcaceae</taxon>
        <taxon>Desulfonema</taxon>
    </lineage>
</organism>
<evidence type="ECO:0000313" key="2">
    <source>
        <dbReference type="Proteomes" id="UP000663722"/>
    </source>
</evidence>